<name>A0A560F0B0_9PROT</name>
<organism evidence="1 2">
    <name type="scientific">Nitrospirillum amazonense</name>
    <dbReference type="NCBI Taxonomy" id="28077"/>
    <lineage>
        <taxon>Bacteria</taxon>
        <taxon>Pseudomonadati</taxon>
        <taxon>Pseudomonadota</taxon>
        <taxon>Alphaproteobacteria</taxon>
        <taxon>Rhodospirillales</taxon>
        <taxon>Azospirillaceae</taxon>
        <taxon>Nitrospirillum</taxon>
    </lineage>
</organism>
<sequence length="60" mass="6614">MEDNFNLGDVVRLKSGGPVMTVISAGTMYSGEKYTSTVWFLDGTVQKYDFHPAVLELAIL</sequence>
<protein>
    <submittedName>
        <fullName evidence="1">Uncharacterized protein YodC (DUF2158 family)</fullName>
    </submittedName>
</protein>
<accession>A0A560F0B0</accession>
<dbReference type="RefSeq" id="WP_145752041.1">
    <property type="nucleotide sequence ID" value="NZ_VITN01000016.1"/>
</dbReference>
<comment type="caution">
    <text evidence="1">The sequence shown here is derived from an EMBL/GenBank/DDBJ whole genome shotgun (WGS) entry which is preliminary data.</text>
</comment>
<evidence type="ECO:0000313" key="2">
    <source>
        <dbReference type="Proteomes" id="UP000319859"/>
    </source>
</evidence>
<dbReference type="Pfam" id="PF09926">
    <property type="entry name" value="DUF2158"/>
    <property type="match status" value="1"/>
</dbReference>
<proteinExistence type="predicted"/>
<dbReference type="Proteomes" id="UP000319859">
    <property type="component" value="Unassembled WGS sequence"/>
</dbReference>
<dbReference type="InterPro" id="IPR019226">
    <property type="entry name" value="DUF2158"/>
</dbReference>
<reference evidence="1 2" key="1">
    <citation type="submission" date="2019-06" db="EMBL/GenBank/DDBJ databases">
        <title>Genomic Encyclopedia of Type Strains, Phase IV (KMG-V): Genome sequencing to study the core and pangenomes of soil and plant-associated prokaryotes.</title>
        <authorList>
            <person name="Whitman W."/>
        </authorList>
    </citation>
    <scope>NUCLEOTIDE SEQUENCE [LARGE SCALE GENOMIC DNA]</scope>
    <source>
        <strain evidence="1 2">BR 11880</strain>
    </source>
</reference>
<dbReference type="AlphaFoldDB" id="A0A560F0B0"/>
<dbReference type="OrthoDB" id="7173769at2"/>
<gene>
    <name evidence="1" type="ORF">FBZ89_11639</name>
</gene>
<evidence type="ECO:0000313" key="1">
    <source>
        <dbReference type="EMBL" id="TWB15061.1"/>
    </source>
</evidence>
<dbReference type="EMBL" id="VITN01000016">
    <property type="protein sequence ID" value="TWB15061.1"/>
    <property type="molecule type" value="Genomic_DNA"/>
</dbReference>